<organism evidence="1 2">
    <name type="scientific">Spirosoma utsteinense</name>
    <dbReference type="NCBI Taxonomy" id="2585773"/>
    <lineage>
        <taxon>Bacteria</taxon>
        <taxon>Pseudomonadati</taxon>
        <taxon>Bacteroidota</taxon>
        <taxon>Cytophagia</taxon>
        <taxon>Cytophagales</taxon>
        <taxon>Cytophagaceae</taxon>
        <taxon>Spirosoma</taxon>
    </lineage>
</organism>
<gene>
    <name evidence="1" type="ORF">FH603_2908</name>
</gene>
<comment type="caution">
    <text evidence="1">The sequence shown here is derived from an EMBL/GenBank/DDBJ whole genome shotgun (WGS) entry which is preliminary data.</text>
</comment>
<keyword evidence="2" id="KW-1185">Reference proteome</keyword>
<dbReference type="RefSeq" id="WP_186738171.1">
    <property type="nucleotide sequence ID" value="NZ_VFIA01000015.1"/>
</dbReference>
<evidence type="ECO:0000313" key="2">
    <source>
        <dbReference type="Proteomes" id="UP000700732"/>
    </source>
</evidence>
<reference evidence="1 2" key="1">
    <citation type="submission" date="2019-06" db="EMBL/GenBank/DDBJ databases">
        <title>Spirosoma utsteinense sp. nov. isolated from Antarctic ice-free soils.</title>
        <authorList>
            <person name="Tahon G."/>
        </authorList>
    </citation>
    <scope>NUCLEOTIDE SEQUENCE [LARGE SCALE GENOMIC DNA]</scope>
    <source>
        <strain evidence="1 2">LMG 31447</strain>
    </source>
</reference>
<proteinExistence type="predicted"/>
<evidence type="ECO:0000313" key="1">
    <source>
        <dbReference type="EMBL" id="MBC3792396.1"/>
    </source>
</evidence>
<dbReference type="Proteomes" id="UP000700732">
    <property type="component" value="Unassembled WGS sequence"/>
</dbReference>
<name>A0ABR6W730_9BACT</name>
<sequence>MSRGRILYYERYDGFGVLIYPYGPFNLAVVWSGKNVFARPIIELPNGECYFLYQGKKLNPYLFELHPDELDPDWTQEWISSVLYGEEIKIDLSNLSDEHLLDFKSMLERKSEKLKQWLLVE</sequence>
<dbReference type="EMBL" id="VFIA01000015">
    <property type="protein sequence ID" value="MBC3792396.1"/>
    <property type="molecule type" value="Genomic_DNA"/>
</dbReference>
<accession>A0ABR6W730</accession>
<protein>
    <submittedName>
        <fullName evidence="1">Uncharacterized protein</fullName>
    </submittedName>
</protein>